<feature type="domain" description="NAD-dependent epimerase/dehydratase" evidence="4">
    <location>
        <begin position="3"/>
        <end position="165"/>
    </location>
</feature>
<evidence type="ECO:0000256" key="1">
    <source>
        <dbReference type="ARBA" id="ARBA00007637"/>
    </source>
</evidence>
<protein>
    <submittedName>
        <fullName evidence="5">Uronate dehydrogenase</fullName>
    </submittedName>
</protein>
<comment type="similarity">
    <text evidence="1">Belongs to the NAD(P)-dependent epimerase/dehydratase family.</text>
</comment>
<evidence type="ECO:0000259" key="4">
    <source>
        <dbReference type="Pfam" id="PF01370"/>
    </source>
</evidence>
<evidence type="ECO:0000313" key="6">
    <source>
        <dbReference type="Proteomes" id="UP000248326"/>
    </source>
</evidence>
<accession>A0A318S5U0</accession>
<dbReference type="SUPFAM" id="SSF51735">
    <property type="entry name" value="NAD(P)-binding Rossmann-fold domains"/>
    <property type="match status" value="1"/>
</dbReference>
<dbReference type="InterPro" id="IPR036291">
    <property type="entry name" value="NAD(P)-bd_dom_sf"/>
</dbReference>
<dbReference type="Pfam" id="PF01370">
    <property type="entry name" value="Epimerase"/>
    <property type="match status" value="1"/>
</dbReference>
<reference evidence="5 6" key="1">
    <citation type="submission" date="2018-06" db="EMBL/GenBank/DDBJ databases">
        <title>Genomic Encyclopedia of Type Strains, Phase IV (KMG-IV): sequencing the most valuable type-strain genomes for metagenomic binning, comparative biology and taxonomic classification.</title>
        <authorList>
            <person name="Goeker M."/>
        </authorList>
    </citation>
    <scope>NUCLEOTIDE SEQUENCE [LARGE SCALE GENOMIC DNA]</scope>
    <source>
        <strain evidence="5 6">DSM 18048</strain>
    </source>
</reference>
<comment type="caution">
    <text evidence="5">The sequence shown here is derived from an EMBL/GenBank/DDBJ whole genome shotgun (WGS) entry which is preliminary data.</text>
</comment>
<dbReference type="InterPro" id="IPR001509">
    <property type="entry name" value="Epimerase_deHydtase"/>
</dbReference>
<dbReference type="GO" id="GO:0016491">
    <property type="term" value="F:oxidoreductase activity"/>
    <property type="evidence" value="ECO:0007669"/>
    <property type="project" value="UniProtKB-KW"/>
</dbReference>
<dbReference type="PANTHER" id="PTHR43103:SF5">
    <property type="entry name" value="4-EPIMERASE, PUTATIVE (AFU_ORTHOLOGUE AFUA_7G00360)-RELATED"/>
    <property type="match status" value="1"/>
</dbReference>
<dbReference type="AlphaFoldDB" id="A0A318S5U0"/>
<dbReference type="EMBL" id="QJSX01000008">
    <property type="protein sequence ID" value="PYE53512.1"/>
    <property type="molecule type" value="Genomic_DNA"/>
</dbReference>
<evidence type="ECO:0000256" key="2">
    <source>
        <dbReference type="ARBA" id="ARBA00023002"/>
    </source>
</evidence>
<proteinExistence type="inferred from homology"/>
<dbReference type="OrthoDB" id="9779902at2"/>
<dbReference type="CDD" id="cd08946">
    <property type="entry name" value="SDR_e"/>
    <property type="match status" value="1"/>
</dbReference>
<dbReference type="Gene3D" id="3.40.50.720">
    <property type="entry name" value="NAD(P)-binding Rossmann-like Domain"/>
    <property type="match status" value="1"/>
</dbReference>
<evidence type="ECO:0000313" key="5">
    <source>
        <dbReference type="EMBL" id="PYE53512.1"/>
    </source>
</evidence>
<sequence length="270" mass="29892">MKVLITGAAGAIGSTLREGLRGRYETLRLTDNRDLGEAREGEETVLADLTEIGGLIEAMRGVDAVVHMGGIPNEHTYETIRTVNMDGTHNVYEAARLADVKRVVFASSIHAVGFYERDERNKIGPNAPVRPDTFYGVSKVFGEALGRLYWEKHGIETAALRICSFLPRPQERRNLSTWLSPRDCVSLVAACLDTPRLGFKILAGISANTRAWMTSEGWADVGYHPQDNAEDYASDIERIHGDENDLTEQRQGGVFVAKDYVGLARQEVKK</sequence>
<keyword evidence="2" id="KW-0560">Oxidoreductase</keyword>
<keyword evidence="3" id="KW-0520">NAD</keyword>
<name>A0A318S5U0_9DEIO</name>
<keyword evidence="6" id="KW-1185">Reference proteome</keyword>
<dbReference type="Proteomes" id="UP000248326">
    <property type="component" value="Unassembled WGS sequence"/>
</dbReference>
<dbReference type="PANTHER" id="PTHR43103">
    <property type="entry name" value="NUCLEOSIDE-DIPHOSPHATE-SUGAR EPIMERASE"/>
    <property type="match status" value="1"/>
</dbReference>
<evidence type="ECO:0000256" key="3">
    <source>
        <dbReference type="ARBA" id="ARBA00023027"/>
    </source>
</evidence>
<organism evidence="5 6">
    <name type="scientific">Deinococcus yavapaiensis KR-236</name>
    <dbReference type="NCBI Taxonomy" id="694435"/>
    <lineage>
        <taxon>Bacteria</taxon>
        <taxon>Thermotogati</taxon>
        <taxon>Deinococcota</taxon>
        <taxon>Deinococci</taxon>
        <taxon>Deinococcales</taxon>
        <taxon>Deinococcaceae</taxon>
        <taxon>Deinococcus</taxon>
    </lineage>
</organism>
<dbReference type="RefSeq" id="WP_110886885.1">
    <property type="nucleotide sequence ID" value="NZ_QJSX01000008.1"/>
</dbReference>
<gene>
    <name evidence="5" type="ORF">DES52_10841</name>
</gene>